<dbReference type="InterPro" id="IPR027470">
    <property type="entry name" value="Cation_efflux_CTD"/>
</dbReference>
<dbReference type="InterPro" id="IPR027469">
    <property type="entry name" value="Cation_efflux_TMD_sf"/>
</dbReference>
<evidence type="ECO:0000256" key="1">
    <source>
        <dbReference type="ARBA" id="ARBA00004651"/>
    </source>
</evidence>
<feature type="domain" description="Cation efflux protein cytoplasmic" evidence="12">
    <location>
        <begin position="219"/>
        <end position="290"/>
    </location>
</feature>
<evidence type="ECO:0000259" key="12">
    <source>
        <dbReference type="Pfam" id="PF16916"/>
    </source>
</evidence>
<dbReference type="FunFam" id="3.30.70.1350:FF:000002">
    <property type="entry name" value="Ferrous-iron efflux pump FieF"/>
    <property type="match status" value="1"/>
</dbReference>
<dbReference type="Pfam" id="PF16916">
    <property type="entry name" value="ZT_dimer"/>
    <property type="match status" value="1"/>
</dbReference>
<dbReference type="InterPro" id="IPR002524">
    <property type="entry name" value="Cation_efflux"/>
</dbReference>
<dbReference type="EMBL" id="NDXW01000001">
    <property type="protein sequence ID" value="RDH44828.1"/>
    <property type="molecule type" value="Genomic_DNA"/>
</dbReference>
<keyword evidence="6 10" id="KW-0812">Transmembrane</keyword>
<dbReference type="InterPro" id="IPR036837">
    <property type="entry name" value="Cation_efflux_CTD_sf"/>
</dbReference>
<dbReference type="GO" id="GO:0015093">
    <property type="term" value="F:ferrous iron transmembrane transporter activity"/>
    <property type="evidence" value="ECO:0007669"/>
    <property type="project" value="TreeGrafter"/>
</dbReference>
<dbReference type="InterPro" id="IPR058533">
    <property type="entry name" value="Cation_efflux_TM"/>
</dbReference>
<evidence type="ECO:0000256" key="3">
    <source>
        <dbReference type="ARBA" id="ARBA00022448"/>
    </source>
</evidence>
<evidence type="ECO:0000256" key="9">
    <source>
        <dbReference type="ARBA" id="ARBA00023136"/>
    </source>
</evidence>
<keyword evidence="8 10" id="KW-1133">Transmembrane helix</keyword>
<feature type="transmembrane region" description="Helical" evidence="10">
    <location>
        <begin position="119"/>
        <end position="141"/>
    </location>
</feature>
<organism evidence="13 14">
    <name type="scientific">Zooshikella ganghwensis</name>
    <dbReference type="NCBI Taxonomy" id="202772"/>
    <lineage>
        <taxon>Bacteria</taxon>
        <taxon>Pseudomonadati</taxon>
        <taxon>Pseudomonadota</taxon>
        <taxon>Gammaproteobacteria</taxon>
        <taxon>Oceanospirillales</taxon>
        <taxon>Zooshikellaceae</taxon>
        <taxon>Zooshikella</taxon>
    </lineage>
</organism>
<dbReference type="Pfam" id="PF01545">
    <property type="entry name" value="Cation_efflux"/>
    <property type="match status" value="1"/>
</dbReference>
<dbReference type="Proteomes" id="UP000257039">
    <property type="component" value="Unassembled WGS sequence"/>
</dbReference>
<evidence type="ECO:0000256" key="10">
    <source>
        <dbReference type="SAM" id="Phobius"/>
    </source>
</evidence>
<dbReference type="PANTHER" id="PTHR43840:SF41">
    <property type="entry name" value="CATION-EFFLUX PUMP FIEF"/>
    <property type="match status" value="1"/>
</dbReference>
<evidence type="ECO:0000256" key="4">
    <source>
        <dbReference type="ARBA" id="ARBA00022475"/>
    </source>
</evidence>
<proteinExistence type="inferred from homology"/>
<dbReference type="GO" id="GO:0015086">
    <property type="term" value="F:cadmium ion transmembrane transporter activity"/>
    <property type="evidence" value="ECO:0007669"/>
    <property type="project" value="TreeGrafter"/>
</dbReference>
<dbReference type="SUPFAM" id="SSF160240">
    <property type="entry name" value="Cation efflux protein cytoplasmic domain-like"/>
    <property type="match status" value="1"/>
</dbReference>
<evidence type="ECO:0000313" key="13">
    <source>
        <dbReference type="EMBL" id="RDH44828.1"/>
    </source>
</evidence>
<evidence type="ECO:0000259" key="11">
    <source>
        <dbReference type="Pfam" id="PF01545"/>
    </source>
</evidence>
<dbReference type="AlphaFoldDB" id="A0A4P9VN16"/>
<accession>A0A4P9VN16</accession>
<gene>
    <name evidence="13" type="ORF">B9G39_16085</name>
</gene>
<keyword evidence="9 10" id="KW-0472">Membrane</keyword>
<comment type="similarity">
    <text evidence="2">Belongs to the cation diffusion facilitator (CDF) transporter (TC 2.A.4) family. FieF subfamily.</text>
</comment>
<feature type="transmembrane region" description="Helical" evidence="10">
    <location>
        <begin position="185"/>
        <end position="202"/>
    </location>
</feature>
<keyword evidence="7" id="KW-0406">Ion transport</keyword>
<dbReference type="NCBIfam" id="TIGR01297">
    <property type="entry name" value="CDF"/>
    <property type="match status" value="1"/>
</dbReference>
<keyword evidence="7" id="KW-0862">Zinc</keyword>
<comment type="subcellular location">
    <subcellularLocation>
        <location evidence="1">Cell membrane</location>
        <topology evidence="1">Multi-pass membrane protein</topology>
    </subcellularLocation>
</comment>
<name>A0A4P9VN16_9GAMM</name>
<evidence type="ECO:0000256" key="5">
    <source>
        <dbReference type="ARBA" id="ARBA00022496"/>
    </source>
</evidence>
<dbReference type="GO" id="GO:0015341">
    <property type="term" value="F:zinc efflux antiporter activity"/>
    <property type="evidence" value="ECO:0007669"/>
    <property type="project" value="TreeGrafter"/>
</dbReference>
<dbReference type="Gene3D" id="1.20.1510.10">
    <property type="entry name" value="Cation efflux protein transmembrane domain"/>
    <property type="match status" value="1"/>
</dbReference>
<keyword evidence="14" id="KW-1185">Reference proteome</keyword>
<dbReference type="GO" id="GO:0006882">
    <property type="term" value="P:intracellular zinc ion homeostasis"/>
    <property type="evidence" value="ECO:0007669"/>
    <property type="project" value="TreeGrafter"/>
</dbReference>
<dbReference type="PANTHER" id="PTHR43840">
    <property type="entry name" value="MITOCHONDRIAL METAL TRANSPORTER 1-RELATED"/>
    <property type="match status" value="1"/>
</dbReference>
<sequence length="291" mass="31616">MSIFKSDDKVFWLRFASTASVVTAIMLILVKLVAWVVTDSVSILASLIDSSLDAMASIINYGAVSYSLKPADEDHRFGHGKAESLAGLAQSMFIMGSALVLIFHAVGHWRKSMVVEAEWVGISVSIFAILLTFVLLGIQHIAVKLTGSVAIKADSLHYRMDVLTNLAVIAALVLTAMGIHQADSLFAIAIAIYMVVSAREILVDAINRLMDRELPVYTLTHIESLALAVHGVRGIHQLRTRQSGMIPIIQMHVELDKDLTLAQAHAIADNVEAAIQADYPDADITIHQDPV</sequence>
<dbReference type="SUPFAM" id="SSF161111">
    <property type="entry name" value="Cation efflux protein transmembrane domain-like"/>
    <property type="match status" value="1"/>
</dbReference>
<protein>
    <submittedName>
        <fullName evidence="13">Cation diffusion facilitator family transporter</fullName>
    </submittedName>
</protein>
<keyword evidence="5" id="KW-0410">Iron transport</keyword>
<dbReference type="Gene3D" id="3.30.70.1350">
    <property type="entry name" value="Cation efflux protein, cytoplasmic domain"/>
    <property type="match status" value="1"/>
</dbReference>
<evidence type="ECO:0000313" key="14">
    <source>
        <dbReference type="Proteomes" id="UP000257039"/>
    </source>
</evidence>
<feature type="transmembrane region" description="Helical" evidence="10">
    <location>
        <begin position="85"/>
        <end position="107"/>
    </location>
</feature>
<dbReference type="GO" id="GO:0005886">
    <property type="term" value="C:plasma membrane"/>
    <property type="evidence" value="ECO:0007669"/>
    <property type="project" value="UniProtKB-SubCell"/>
</dbReference>
<keyword evidence="3" id="KW-0813">Transport</keyword>
<dbReference type="InterPro" id="IPR050291">
    <property type="entry name" value="CDF_Transporter"/>
</dbReference>
<evidence type="ECO:0000256" key="7">
    <source>
        <dbReference type="ARBA" id="ARBA00022906"/>
    </source>
</evidence>
<feature type="domain" description="Cation efflux protein transmembrane" evidence="11">
    <location>
        <begin position="18"/>
        <end position="210"/>
    </location>
</feature>
<keyword evidence="7" id="KW-0864">Zinc transport</keyword>
<evidence type="ECO:0000256" key="2">
    <source>
        <dbReference type="ARBA" id="ARBA00010212"/>
    </source>
</evidence>
<evidence type="ECO:0000256" key="6">
    <source>
        <dbReference type="ARBA" id="ARBA00022692"/>
    </source>
</evidence>
<feature type="transmembrane region" description="Helical" evidence="10">
    <location>
        <begin position="162"/>
        <end position="179"/>
    </location>
</feature>
<reference evidence="13 14" key="1">
    <citation type="submission" date="2017-04" db="EMBL/GenBank/DDBJ databases">
        <title>Draft genome sequence of Zooshikella ganghwensis VG4 isolated from Red Sea sediments.</title>
        <authorList>
            <person name="Rehman Z."/>
            <person name="Alam I."/>
            <person name="Kamau A."/>
            <person name="Bajic V."/>
            <person name="Leiknes T."/>
        </authorList>
    </citation>
    <scope>NUCLEOTIDE SEQUENCE [LARGE SCALE GENOMIC DNA]</scope>
    <source>
        <strain evidence="13 14">VG4</strain>
    </source>
</reference>
<evidence type="ECO:0000256" key="8">
    <source>
        <dbReference type="ARBA" id="ARBA00022989"/>
    </source>
</evidence>
<feature type="transmembrane region" description="Helical" evidence="10">
    <location>
        <begin position="12"/>
        <end position="37"/>
    </location>
</feature>
<keyword evidence="4" id="KW-1003">Cell membrane</keyword>
<keyword evidence="5" id="KW-0408">Iron</keyword>
<comment type="caution">
    <text evidence="13">The sequence shown here is derived from an EMBL/GenBank/DDBJ whole genome shotgun (WGS) entry which is preliminary data.</text>
</comment>
<dbReference type="RefSeq" id="WP_094787898.1">
    <property type="nucleotide sequence ID" value="NZ_NDXW01000001.1"/>
</dbReference>